<feature type="non-terminal residue" evidence="3">
    <location>
        <position position="1"/>
    </location>
</feature>
<dbReference type="Gene3D" id="1.20.5.170">
    <property type="match status" value="1"/>
</dbReference>
<dbReference type="AlphaFoldDB" id="A0A3S4ZXB5"/>
<evidence type="ECO:0000256" key="1">
    <source>
        <dbReference type="SAM" id="Coils"/>
    </source>
</evidence>
<feature type="compositionally biased region" description="Pro residues" evidence="2">
    <location>
        <begin position="327"/>
        <end position="342"/>
    </location>
</feature>
<dbReference type="Proteomes" id="UP000784294">
    <property type="component" value="Unassembled WGS sequence"/>
</dbReference>
<accession>A0A3S4ZXB5</accession>
<dbReference type="SUPFAM" id="SSF57997">
    <property type="entry name" value="Tropomyosin"/>
    <property type="match status" value="1"/>
</dbReference>
<name>A0A3S4ZXB5_9PLAT</name>
<evidence type="ECO:0000313" key="3">
    <source>
        <dbReference type="EMBL" id="VEL14309.1"/>
    </source>
</evidence>
<protein>
    <submittedName>
        <fullName evidence="3">Uncharacterized protein</fullName>
    </submittedName>
</protein>
<dbReference type="EMBL" id="CAAALY010020728">
    <property type="protein sequence ID" value="VEL14309.1"/>
    <property type="molecule type" value="Genomic_DNA"/>
</dbReference>
<evidence type="ECO:0000313" key="4">
    <source>
        <dbReference type="Proteomes" id="UP000784294"/>
    </source>
</evidence>
<proteinExistence type="predicted"/>
<feature type="region of interest" description="Disordered" evidence="2">
    <location>
        <begin position="314"/>
        <end position="342"/>
    </location>
</feature>
<keyword evidence="1" id="KW-0175">Coiled coil</keyword>
<organism evidence="3 4">
    <name type="scientific">Protopolystoma xenopodis</name>
    <dbReference type="NCBI Taxonomy" id="117903"/>
    <lineage>
        <taxon>Eukaryota</taxon>
        <taxon>Metazoa</taxon>
        <taxon>Spiralia</taxon>
        <taxon>Lophotrochozoa</taxon>
        <taxon>Platyhelminthes</taxon>
        <taxon>Monogenea</taxon>
        <taxon>Polyopisthocotylea</taxon>
        <taxon>Polystomatidea</taxon>
        <taxon>Polystomatidae</taxon>
        <taxon>Protopolystoma</taxon>
    </lineage>
</organism>
<comment type="caution">
    <text evidence="3">The sequence shown here is derived from an EMBL/GenBank/DDBJ whole genome shotgun (WGS) entry which is preliminary data.</text>
</comment>
<evidence type="ECO:0000256" key="2">
    <source>
        <dbReference type="SAM" id="MobiDB-lite"/>
    </source>
</evidence>
<gene>
    <name evidence="3" type="ORF">PXEA_LOCUS7749</name>
</gene>
<feature type="coiled-coil region" evidence="1">
    <location>
        <begin position="17"/>
        <end position="58"/>
    </location>
</feature>
<reference evidence="3" key="1">
    <citation type="submission" date="2018-11" db="EMBL/GenBank/DDBJ databases">
        <authorList>
            <consortium name="Pathogen Informatics"/>
        </authorList>
    </citation>
    <scope>NUCLEOTIDE SEQUENCE</scope>
</reference>
<keyword evidence="4" id="KW-1185">Reference proteome</keyword>
<sequence length="342" mass="37736">MLLPLVLEIIDKAVEREELCDQKISLLKKQVAEAEQRAAEADRQVSKLQNEVDRLEGGGTCCILCTAIMLMLPYMHMSLSRQRMNRILRYHIFGVLEDCIRRLDSPSRKFLAACFTLHTPARAWPPSLPPFFRPLVRVCMFCLRRGCAGSCMPHCVRSQSAADTPLMPPFSTHPPFTMPPTDELLAEKVRYKELSGRVHCRPADESAEDCARVCLRPPAPPHAYTCTVPQFLFSLGPIAILSPHSIIHLSVIPPPPTCTQAALPYRCRTVSSCSLCPSGSLMTFGFSTRSPHLPILTRPLSHLSARLAPPWAVGSGHGSDTISPHPHVSPRPIGQPAPPTHA</sequence>